<dbReference type="AlphaFoldDB" id="A0A2N3LB94"/>
<comment type="caution">
    <text evidence="2">The sequence shown here is derived from an EMBL/GenBank/DDBJ whole genome shotgun (WGS) entry which is preliminary data.</text>
</comment>
<reference evidence="2 3" key="1">
    <citation type="submission" date="2017-09" db="EMBL/GenBank/DDBJ databases">
        <title>Biodiversity and function of Thalassospira species in the particle-attached aromatic-hydrocarbon-degrading consortia from the surface seawater of the China South Sea.</title>
        <authorList>
            <person name="Dong C."/>
            <person name="Lai Q."/>
            <person name="Shao Z."/>
        </authorList>
    </citation>
    <scope>NUCLEOTIDE SEQUENCE [LARGE SCALE GENOMIC DNA]</scope>
    <source>
        <strain evidence="2 3">139Z-12</strain>
    </source>
</reference>
<name>A0A2N3LB94_9PROT</name>
<sequence>MDTHNAMNPARRTKRNPSLSMTRHELIGMKAGDKWANDPDINLAQQAHKRYIHAMDAISNMINAPDPLLTPTANRHRIEDAGKKAIESASKTAQRASSELQKRIDALSDITDERLGLKTSNPDAAEIRSILRGMDAKDKRAVFRDAIKAEDSTLIGAVLSASNPIMLGVDNSQMAKWRNEAESSLTPDLVQFRDAAEYTISLLNDSFIASVSLIDQVTGTPIEQAEDQAAIENARKAESALSEALSG</sequence>
<proteinExistence type="predicted"/>
<accession>A0A2N3LB94</accession>
<keyword evidence="3" id="KW-1185">Reference proteome</keyword>
<evidence type="ECO:0000256" key="1">
    <source>
        <dbReference type="SAM" id="MobiDB-lite"/>
    </source>
</evidence>
<dbReference type="RefSeq" id="WP_101299283.1">
    <property type="nucleotide sequence ID" value="NZ_NXGX01000001.1"/>
</dbReference>
<feature type="region of interest" description="Disordered" evidence="1">
    <location>
        <begin position="1"/>
        <end position="21"/>
    </location>
</feature>
<evidence type="ECO:0000313" key="3">
    <source>
        <dbReference type="Proteomes" id="UP000233332"/>
    </source>
</evidence>
<evidence type="ECO:0000313" key="2">
    <source>
        <dbReference type="EMBL" id="PKR60074.1"/>
    </source>
</evidence>
<gene>
    <name evidence="2" type="ORF">COO92_01490</name>
</gene>
<dbReference type="Proteomes" id="UP000233332">
    <property type="component" value="Unassembled WGS sequence"/>
</dbReference>
<organism evidence="2 3">
    <name type="scientific">Thalassospira lohafexi</name>
    <dbReference type="NCBI Taxonomy" id="744227"/>
    <lineage>
        <taxon>Bacteria</taxon>
        <taxon>Pseudomonadati</taxon>
        <taxon>Pseudomonadota</taxon>
        <taxon>Alphaproteobacteria</taxon>
        <taxon>Rhodospirillales</taxon>
        <taxon>Thalassospiraceae</taxon>
        <taxon>Thalassospira</taxon>
    </lineage>
</organism>
<dbReference type="EMBL" id="NXGX01000001">
    <property type="protein sequence ID" value="PKR60074.1"/>
    <property type="molecule type" value="Genomic_DNA"/>
</dbReference>
<protein>
    <submittedName>
        <fullName evidence="2">Uncharacterized protein</fullName>
    </submittedName>
</protein>